<feature type="domain" description="PknH-like extracellular" evidence="2">
    <location>
        <begin position="42"/>
        <end position="250"/>
    </location>
</feature>
<gene>
    <name evidence="3" type="ORF">BST13_00705</name>
</gene>
<dbReference type="Pfam" id="PF14032">
    <property type="entry name" value="PknH_C"/>
    <property type="match status" value="1"/>
</dbReference>
<dbReference type="Gene3D" id="3.40.1000.70">
    <property type="entry name" value="PknH-like extracellular domain"/>
    <property type="match status" value="1"/>
</dbReference>
<dbReference type="RefSeq" id="WP_245839226.1">
    <property type="nucleotide sequence ID" value="NZ_MVHF01000001.1"/>
</dbReference>
<keyword evidence="1" id="KW-0732">Signal</keyword>
<dbReference type="InterPro" id="IPR038232">
    <property type="entry name" value="PknH-like_Extracell_sf"/>
</dbReference>
<dbReference type="EMBL" id="MVHF01000001">
    <property type="protein sequence ID" value="ORA39918.1"/>
    <property type="molecule type" value="Genomic_DNA"/>
</dbReference>
<evidence type="ECO:0000259" key="2">
    <source>
        <dbReference type="Pfam" id="PF14032"/>
    </source>
</evidence>
<dbReference type="InterPro" id="IPR026954">
    <property type="entry name" value="PknH-like_Extracell"/>
</dbReference>
<organism evidence="3 4">
    <name type="scientific">Mycobacterium aquaticum</name>
    <dbReference type="NCBI Taxonomy" id="1927124"/>
    <lineage>
        <taxon>Bacteria</taxon>
        <taxon>Bacillati</taxon>
        <taxon>Actinomycetota</taxon>
        <taxon>Actinomycetes</taxon>
        <taxon>Mycobacteriales</taxon>
        <taxon>Mycobacteriaceae</taxon>
        <taxon>Mycobacterium</taxon>
    </lineage>
</organism>
<feature type="chain" id="PRO_5038704623" description="PknH-like extracellular domain-containing protein" evidence="1">
    <location>
        <begin position="18"/>
        <end position="255"/>
    </location>
</feature>
<dbReference type="PROSITE" id="PS51257">
    <property type="entry name" value="PROKAR_LIPOPROTEIN"/>
    <property type="match status" value="1"/>
</dbReference>
<dbReference type="AlphaFoldDB" id="A0A1X0BCV6"/>
<evidence type="ECO:0000256" key="1">
    <source>
        <dbReference type="SAM" id="SignalP"/>
    </source>
</evidence>
<protein>
    <recommendedName>
        <fullName evidence="2">PknH-like extracellular domain-containing protein</fullName>
    </recommendedName>
</protein>
<comment type="caution">
    <text evidence="3">The sequence shown here is derived from an EMBL/GenBank/DDBJ whole genome shotgun (WGS) entry which is preliminary data.</text>
</comment>
<feature type="signal peptide" evidence="1">
    <location>
        <begin position="1"/>
        <end position="17"/>
    </location>
</feature>
<dbReference type="Proteomes" id="UP000192448">
    <property type="component" value="Unassembled WGS sequence"/>
</dbReference>
<evidence type="ECO:0000313" key="3">
    <source>
        <dbReference type="EMBL" id="ORA39918.1"/>
    </source>
</evidence>
<proteinExistence type="predicted"/>
<keyword evidence="4" id="KW-1185">Reference proteome</keyword>
<accession>A0A1X0BCV6</accession>
<name>A0A1X0BCV6_9MYCO</name>
<dbReference type="STRING" id="1927124.BST13_00705"/>
<sequence>MRTVGALGLLVSAVLLTAGCTKVVDGNVAAAHGLAPRPLSGQSVEKALPDIGQVEKLVGETLAEDTYVPPISGGLDDLPNGLATEQDATPHDCVTVSSPMQRSTYESADVTGAASTQWKGDQSDGAVLAVDVGVVALGSVADANALFAGFAKQWKDCQGQTVTLVRESVRGGYYTDAITDVRETGSVIAATVEFGHTTDQSTSPVARAIGVRANCLVEIEVAFYSDAVTSGKPSNVDSVAIDIARAMMDRVEELT</sequence>
<reference evidence="3 4" key="1">
    <citation type="submission" date="2017-02" db="EMBL/GenBank/DDBJ databases">
        <title>The new phylogeny of genus Mycobacterium.</title>
        <authorList>
            <person name="Tortoli E."/>
            <person name="Trovato A."/>
            <person name="Cirillo D.M."/>
        </authorList>
    </citation>
    <scope>NUCLEOTIDE SEQUENCE [LARGE SCALE GENOMIC DNA]</scope>
    <source>
        <strain evidence="3 4">RW6</strain>
    </source>
</reference>
<evidence type="ECO:0000313" key="4">
    <source>
        <dbReference type="Proteomes" id="UP000192448"/>
    </source>
</evidence>